<gene>
    <name evidence="1" type="ORF">DY000_02040199</name>
</gene>
<dbReference type="Proteomes" id="UP000266723">
    <property type="component" value="Unassembled WGS sequence"/>
</dbReference>
<name>A0ABQ7B5J7_BRACR</name>
<reference evidence="1 2" key="1">
    <citation type="journal article" date="2020" name="BMC Genomics">
        <title>Intraspecific diversification of the crop wild relative Brassica cretica Lam. using demographic model selection.</title>
        <authorList>
            <person name="Kioukis A."/>
            <person name="Michalopoulou V.A."/>
            <person name="Briers L."/>
            <person name="Pirintsos S."/>
            <person name="Studholme D.J."/>
            <person name="Pavlidis P."/>
            <person name="Sarris P.F."/>
        </authorList>
    </citation>
    <scope>NUCLEOTIDE SEQUENCE [LARGE SCALE GENOMIC DNA]</scope>
    <source>
        <strain evidence="2">cv. PFS-1207/04</strain>
    </source>
</reference>
<dbReference type="EMBL" id="QGKV02001507">
    <property type="protein sequence ID" value="KAF3527445.1"/>
    <property type="molecule type" value="Genomic_DNA"/>
</dbReference>
<comment type="caution">
    <text evidence="1">The sequence shown here is derived from an EMBL/GenBank/DDBJ whole genome shotgun (WGS) entry which is preliminary data.</text>
</comment>
<accession>A0ABQ7B5J7</accession>
<sequence length="61" mass="7160">MMWAQSAPFSSWLVRWEKALGRITNLLTQGMRYGVRMENGFRLLVRLKQLSKKARTMDGDE</sequence>
<protein>
    <submittedName>
        <fullName evidence="1">Uncharacterized protein</fullName>
    </submittedName>
</protein>
<keyword evidence="2" id="KW-1185">Reference proteome</keyword>
<organism evidence="1 2">
    <name type="scientific">Brassica cretica</name>
    <name type="common">Mustard</name>
    <dbReference type="NCBI Taxonomy" id="69181"/>
    <lineage>
        <taxon>Eukaryota</taxon>
        <taxon>Viridiplantae</taxon>
        <taxon>Streptophyta</taxon>
        <taxon>Embryophyta</taxon>
        <taxon>Tracheophyta</taxon>
        <taxon>Spermatophyta</taxon>
        <taxon>Magnoliopsida</taxon>
        <taxon>eudicotyledons</taxon>
        <taxon>Gunneridae</taxon>
        <taxon>Pentapetalae</taxon>
        <taxon>rosids</taxon>
        <taxon>malvids</taxon>
        <taxon>Brassicales</taxon>
        <taxon>Brassicaceae</taxon>
        <taxon>Brassiceae</taxon>
        <taxon>Brassica</taxon>
    </lineage>
</organism>
<evidence type="ECO:0000313" key="1">
    <source>
        <dbReference type="EMBL" id="KAF3527445.1"/>
    </source>
</evidence>
<proteinExistence type="predicted"/>
<evidence type="ECO:0000313" key="2">
    <source>
        <dbReference type="Proteomes" id="UP000266723"/>
    </source>
</evidence>